<dbReference type="InterPro" id="IPR001849">
    <property type="entry name" value="PH_domain"/>
</dbReference>
<dbReference type="SMART" id="SM00233">
    <property type="entry name" value="PH"/>
    <property type="match status" value="1"/>
</dbReference>
<dbReference type="STRING" id="448386.A0A2V3IFD1"/>
<dbReference type="SUPFAM" id="SSF50729">
    <property type="entry name" value="PH domain-like"/>
    <property type="match status" value="1"/>
</dbReference>
<dbReference type="EMBL" id="NBIV01000260">
    <property type="protein sequence ID" value="PXF40784.1"/>
    <property type="molecule type" value="Genomic_DNA"/>
</dbReference>
<dbReference type="Gene3D" id="2.30.29.30">
    <property type="entry name" value="Pleckstrin-homology domain (PH domain)/Phosphotyrosine-binding domain (PTB)"/>
    <property type="match status" value="1"/>
</dbReference>
<dbReference type="CDD" id="cd00821">
    <property type="entry name" value="PH"/>
    <property type="match status" value="1"/>
</dbReference>
<protein>
    <recommendedName>
        <fullName evidence="2">PH domain-containing protein</fullName>
    </recommendedName>
</protein>
<comment type="caution">
    <text evidence="3">The sequence shown here is derived from an EMBL/GenBank/DDBJ whole genome shotgun (WGS) entry which is preliminary data.</text>
</comment>
<evidence type="ECO:0000313" key="4">
    <source>
        <dbReference type="Proteomes" id="UP000247409"/>
    </source>
</evidence>
<feature type="compositionally biased region" description="Polar residues" evidence="1">
    <location>
        <begin position="140"/>
        <end position="154"/>
    </location>
</feature>
<dbReference type="AlphaFoldDB" id="A0A2V3IFD1"/>
<feature type="compositionally biased region" description="Pro residues" evidence="1">
    <location>
        <begin position="1"/>
        <end position="15"/>
    </location>
</feature>
<feature type="region of interest" description="Disordered" evidence="1">
    <location>
        <begin position="1"/>
        <end position="154"/>
    </location>
</feature>
<dbReference type="InterPro" id="IPR011993">
    <property type="entry name" value="PH-like_dom_sf"/>
</dbReference>
<accession>A0A2V3IFD1</accession>
<sequence length="347" mass="37886">MPAPPPPPPPPPLPAPRSNAKRAAPPPPPPPTLSSAPPKPRPLLPPPPSLPPAPAPQFPPAPPTLPSSVDTDTIPSLPPAPSLPTPPPPAPVHLPPPPPQLPDTPHTSAAVNSKFPSFTMDVDTPLPDITNREREAPVSTARTSAATQRLSNQKPWEKSLDYGKIENAVSIDDDEGLDIPDRLTIGPGAAAARLDLQRCTIRVHKQLVHQIKTNSMKPTEPDPAPAPDQALSRCQGELWLKSRVPMMGWKKRYGSIVDHAYFGPVLFLFKYDAKGNVALHHSMMIVLVDSHVLLGKNSTTKDKEYRCEFALKTTKRRYTVAANHTMRRDYWLRNLESIQQHASTSYS</sequence>
<evidence type="ECO:0000256" key="1">
    <source>
        <dbReference type="SAM" id="MobiDB-lite"/>
    </source>
</evidence>
<keyword evidence="4" id="KW-1185">Reference proteome</keyword>
<dbReference type="Proteomes" id="UP000247409">
    <property type="component" value="Unassembled WGS sequence"/>
</dbReference>
<organism evidence="3 4">
    <name type="scientific">Gracilariopsis chorda</name>
    <dbReference type="NCBI Taxonomy" id="448386"/>
    <lineage>
        <taxon>Eukaryota</taxon>
        <taxon>Rhodophyta</taxon>
        <taxon>Florideophyceae</taxon>
        <taxon>Rhodymeniophycidae</taxon>
        <taxon>Gracilariales</taxon>
        <taxon>Gracilariaceae</taxon>
        <taxon>Gracilariopsis</taxon>
    </lineage>
</organism>
<reference evidence="3 4" key="1">
    <citation type="journal article" date="2018" name="Mol. Biol. Evol.">
        <title>Analysis of the draft genome of the red seaweed Gracilariopsis chorda provides insights into genome size evolution in Rhodophyta.</title>
        <authorList>
            <person name="Lee J."/>
            <person name="Yang E.C."/>
            <person name="Graf L."/>
            <person name="Yang J.H."/>
            <person name="Qiu H."/>
            <person name="Zel Zion U."/>
            <person name="Chan C.X."/>
            <person name="Stephens T.G."/>
            <person name="Weber A.P.M."/>
            <person name="Boo G.H."/>
            <person name="Boo S.M."/>
            <person name="Kim K.M."/>
            <person name="Shin Y."/>
            <person name="Jung M."/>
            <person name="Lee S.J."/>
            <person name="Yim H.S."/>
            <person name="Lee J.H."/>
            <person name="Bhattacharya D."/>
            <person name="Yoon H.S."/>
        </authorList>
    </citation>
    <scope>NUCLEOTIDE SEQUENCE [LARGE SCALE GENOMIC DNA]</scope>
    <source>
        <strain evidence="3 4">SKKU-2015</strain>
        <tissue evidence="3">Whole body</tissue>
    </source>
</reference>
<dbReference type="PROSITE" id="PS50003">
    <property type="entry name" value="PH_DOMAIN"/>
    <property type="match status" value="1"/>
</dbReference>
<proteinExistence type="predicted"/>
<dbReference type="OrthoDB" id="4772at2759"/>
<evidence type="ECO:0000313" key="3">
    <source>
        <dbReference type="EMBL" id="PXF40784.1"/>
    </source>
</evidence>
<feature type="compositionally biased region" description="Pro residues" evidence="1">
    <location>
        <begin position="76"/>
        <end position="102"/>
    </location>
</feature>
<feature type="compositionally biased region" description="Pro residues" evidence="1">
    <location>
        <begin position="24"/>
        <end position="65"/>
    </location>
</feature>
<evidence type="ECO:0000259" key="2">
    <source>
        <dbReference type="PROSITE" id="PS50003"/>
    </source>
</evidence>
<feature type="domain" description="PH" evidence="2">
    <location>
        <begin position="231"/>
        <end position="340"/>
    </location>
</feature>
<gene>
    <name evidence="3" type="ORF">BWQ96_09494</name>
</gene>
<name>A0A2V3IFD1_9FLOR</name>
<feature type="compositionally biased region" description="Polar residues" evidence="1">
    <location>
        <begin position="107"/>
        <end position="116"/>
    </location>
</feature>